<name>A0A6G1SJR5_9ACAR</name>
<dbReference type="PANTHER" id="PTHR33964">
    <property type="entry name" value="RE45066P-RELATED"/>
    <property type="match status" value="1"/>
</dbReference>
<organism evidence="1">
    <name type="scientific">Aceria tosichella</name>
    <name type="common">wheat curl mite</name>
    <dbReference type="NCBI Taxonomy" id="561515"/>
    <lineage>
        <taxon>Eukaryota</taxon>
        <taxon>Metazoa</taxon>
        <taxon>Ecdysozoa</taxon>
        <taxon>Arthropoda</taxon>
        <taxon>Chelicerata</taxon>
        <taxon>Arachnida</taxon>
        <taxon>Acari</taxon>
        <taxon>Acariformes</taxon>
        <taxon>Trombidiformes</taxon>
        <taxon>Prostigmata</taxon>
        <taxon>Eupodina</taxon>
        <taxon>Eriophyoidea</taxon>
        <taxon>Eriophyidae</taxon>
        <taxon>Eriophyinae</taxon>
        <taxon>Aceriini</taxon>
        <taxon>Aceria</taxon>
    </lineage>
</organism>
<dbReference type="EMBL" id="GGYP01005867">
    <property type="protein sequence ID" value="MDE50638.1"/>
    <property type="molecule type" value="Transcribed_RNA"/>
</dbReference>
<gene>
    <name evidence="1" type="ORF">g.7890</name>
</gene>
<dbReference type="PANTHER" id="PTHR33964:SF1">
    <property type="entry name" value="RE45066P"/>
    <property type="match status" value="1"/>
</dbReference>
<reference evidence="1" key="1">
    <citation type="submission" date="2018-10" db="EMBL/GenBank/DDBJ databases">
        <title>Transcriptome assembly of Aceria tosichella (Wheat curl mite) Type 2.</title>
        <authorList>
            <person name="Scully E.D."/>
            <person name="Geib S.M."/>
            <person name="Palmer N.A."/>
            <person name="Gupta A.K."/>
            <person name="Sarath G."/>
            <person name="Tatineni S."/>
        </authorList>
    </citation>
    <scope>NUCLEOTIDE SEQUENCE</scope>
    <source>
        <strain evidence="1">LincolnNE</strain>
    </source>
</reference>
<proteinExistence type="predicted"/>
<evidence type="ECO:0000313" key="1">
    <source>
        <dbReference type="EMBL" id="MDE50638.1"/>
    </source>
</evidence>
<accession>A0A6G1SJR5</accession>
<dbReference type="AlphaFoldDB" id="A0A6G1SJR5"/>
<sequence>MIVSIGSVCLQADKLMIMIPLLAASVILIATTHGIETASPRPPARVPKNLAVVANKSCDKPIIDTCATTLFVFGRRDVYLPQNFDEMVPHCQEEFDAEDCIKNYARRCLPPFERQVAGMLILGAGQVLRKRCGKEGTREYLSHYKCIKKTIPSLHDTMDQLIYTLMSVSQDKIGDDLKIPISCCAFARFLVTATKIVRLGCADFDPKAEEYIAVKMIKGYVNDVLDLSCQGYEVNSDKCAKINLPAGGFEWRNNSFVKIQGAKLPPKKPNSVVLPFLDIFTNL</sequence>
<protein>
    <submittedName>
        <fullName evidence="1">Uncharacterized protein</fullName>
    </submittedName>
</protein>